<reference evidence="1" key="1">
    <citation type="journal article" date="2008" name="BMC Genomics">
        <title>A conifer genomics resource of 200,000 spruce (Picea spp.) ESTs and 6,464 high-quality, sequence-finished full-length cDNAs for Sitka spruce (Picea sitchensis).</title>
        <authorList>
            <person name="Ralph S.G."/>
            <person name="Chun H.J."/>
            <person name="Kolosova N."/>
            <person name="Cooper D."/>
            <person name="Oddy C."/>
            <person name="Ritland C.E."/>
            <person name="Kirkpatrick R."/>
            <person name="Moore R."/>
            <person name="Barber S."/>
            <person name="Holt R.A."/>
            <person name="Jones S.J."/>
            <person name="Marra M.A."/>
            <person name="Douglas C.J."/>
            <person name="Ritland K."/>
            <person name="Bohlmann J."/>
        </authorList>
    </citation>
    <scope>NUCLEOTIDE SEQUENCE</scope>
    <source>
        <tissue evidence="1">Green portion of the leader tissue</tissue>
    </source>
</reference>
<dbReference type="EMBL" id="BT071213">
    <property type="protein sequence ID" value="ACN40683.1"/>
    <property type="molecule type" value="mRNA"/>
</dbReference>
<accession>A9NSX9</accession>
<organism evidence="1">
    <name type="scientific">Picea sitchensis</name>
    <name type="common">Sitka spruce</name>
    <name type="synonym">Pinus sitchensis</name>
    <dbReference type="NCBI Taxonomy" id="3332"/>
    <lineage>
        <taxon>Eukaryota</taxon>
        <taxon>Viridiplantae</taxon>
        <taxon>Streptophyta</taxon>
        <taxon>Embryophyta</taxon>
        <taxon>Tracheophyta</taxon>
        <taxon>Spermatophyta</taxon>
        <taxon>Pinopsida</taxon>
        <taxon>Pinidae</taxon>
        <taxon>Conifers I</taxon>
        <taxon>Pinales</taxon>
        <taxon>Pinaceae</taxon>
        <taxon>Picea</taxon>
    </lineage>
</organism>
<sequence>MEQKLAISGRLWGYIRRRNQDVPWLDRGGCKKFPLRAAPWKKVKFIKQTMLDLNGFWHGWFYFYGVCSVEGEFRSLDLFIYLVLFNGSNKILIKILTRSL</sequence>
<dbReference type="AlphaFoldDB" id="A9NSX9"/>
<evidence type="ECO:0000313" key="1">
    <source>
        <dbReference type="EMBL" id="ABK23740.1"/>
    </source>
</evidence>
<evidence type="ECO:0000313" key="2">
    <source>
        <dbReference type="EMBL" id="ACN40683.1"/>
    </source>
</evidence>
<dbReference type="EMBL" id="EF084421">
    <property type="protein sequence ID" value="ABK23740.1"/>
    <property type="molecule type" value="mRNA"/>
</dbReference>
<name>A9NSX9_PICSI</name>
<protein>
    <submittedName>
        <fullName evidence="1">Uncharacterized protein</fullName>
    </submittedName>
</protein>
<reference evidence="2" key="2">
    <citation type="submission" date="2009-02" db="EMBL/GenBank/DDBJ databases">
        <title>Full length sequence-verified cDNA sequences from Sitka spruce (Picea sitchensis).</title>
        <authorList>
            <person name="Reid K.E."/>
            <person name="Liao N."/>
            <person name="Ralph S."/>
            <person name="Kolosova N."/>
            <person name="Oddy C."/>
            <person name="Moore R."/>
            <person name="Mayo M."/>
            <person name="Wagner S."/>
            <person name="King J."/>
            <person name="Yanchuk A."/>
            <person name="Holt R."/>
            <person name="Jones S."/>
            <person name="Marra M."/>
            <person name="Ritland C.E."/>
            <person name="Ritland K."/>
            <person name="Bohlmann J."/>
        </authorList>
    </citation>
    <scope>NUCLEOTIDE SEQUENCE</scope>
    <source>
        <tissue evidence="2">Bark</tissue>
    </source>
</reference>
<proteinExistence type="evidence at transcript level"/>